<reference evidence="6 7" key="1">
    <citation type="submission" date="2023-04" db="EMBL/GenBank/DDBJ databases">
        <title>Marinoamorphus aggregata gen. nov., sp. Nov., isolate from tissue of brittle star Ophioplocus japonicus.</title>
        <authorList>
            <person name="Kawano K."/>
            <person name="Sawayama S."/>
            <person name="Nakagawa S."/>
        </authorList>
    </citation>
    <scope>NUCLEOTIDE SEQUENCE [LARGE SCALE GENOMIC DNA]</scope>
    <source>
        <strain evidence="6 7">NKW23</strain>
    </source>
</reference>
<dbReference type="InterPro" id="IPR000847">
    <property type="entry name" value="LysR_HTH_N"/>
</dbReference>
<dbReference type="InterPro" id="IPR005119">
    <property type="entry name" value="LysR_subst-bd"/>
</dbReference>
<keyword evidence="7" id="KW-1185">Reference proteome</keyword>
<dbReference type="SUPFAM" id="SSF46785">
    <property type="entry name" value="Winged helix' DNA-binding domain"/>
    <property type="match status" value="1"/>
</dbReference>
<sequence length="299" mass="32310">MDRLAAMRAFCRIVERRNMARAAEDLGVSPALLSRELKLLEASLGCTLIARTTRTMSLTGHGRIYYEEALRILADVERVEARMRAGAGRVQGMLRVNAPHSFGTEVLSPLLPGFLARHPELELTLSFDDHVIDMVEGGYDLSIRIRPGLPDSGLVARRIAPVRQRLFAAPAYLERRGTPGAPADLAQHAALAYEHSEAAGAWQLSGPGGSETVAIAPRLRLGSSLVLRDMLIAGEGIGTLPDFLSDGAEAEGRLVRVLPGWELPERQVFAVTASRLGADARTLAFIDHLTEALRGHSSA</sequence>
<dbReference type="InterPro" id="IPR036390">
    <property type="entry name" value="WH_DNA-bd_sf"/>
</dbReference>
<gene>
    <name evidence="6" type="ORF">LNKW23_23150</name>
</gene>
<dbReference type="CDD" id="cd08422">
    <property type="entry name" value="PBP2_CrgA_like"/>
    <property type="match status" value="1"/>
</dbReference>
<dbReference type="Pfam" id="PF03466">
    <property type="entry name" value="LysR_substrate"/>
    <property type="match status" value="1"/>
</dbReference>
<dbReference type="PANTHER" id="PTHR30537:SF5">
    <property type="entry name" value="HTH-TYPE TRANSCRIPTIONAL ACTIVATOR TTDR-RELATED"/>
    <property type="match status" value="1"/>
</dbReference>
<evidence type="ECO:0000259" key="5">
    <source>
        <dbReference type="PROSITE" id="PS50931"/>
    </source>
</evidence>
<dbReference type="PROSITE" id="PS50931">
    <property type="entry name" value="HTH_LYSR"/>
    <property type="match status" value="1"/>
</dbReference>
<evidence type="ECO:0000313" key="6">
    <source>
        <dbReference type="EMBL" id="GMG83102.1"/>
    </source>
</evidence>
<dbReference type="Proteomes" id="UP001239909">
    <property type="component" value="Unassembled WGS sequence"/>
</dbReference>
<evidence type="ECO:0000256" key="4">
    <source>
        <dbReference type="ARBA" id="ARBA00023163"/>
    </source>
</evidence>
<evidence type="ECO:0000256" key="1">
    <source>
        <dbReference type="ARBA" id="ARBA00009437"/>
    </source>
</evidence>
<evidence type="ECO:0000256" key="3">
    <source>
        <dbReference type="ARBA" id="ARBA00023125"/>
    </source>
</evidence>
<name>A0ABQ6LIJ3_9RHOB</name>
<dbReference type="EMBL" id="BSYI01000016">
    <property type="protein sequence ID" value="GMG83102.1"/>
    <property type="molecule type" value="Genomic_DNA"/>
</dbReference>
<dbReference type="Gene3D" id="3.40.190.290">
    <property type="match status" value="1"/>
</dbReference>
<dbReference type="SUPFAM" id="SSF53850">
    <property type="entry name" value="Periplasmic binding protein-like II"/>
    <property type="match status" value="1"/>
</dbReference>
<evidence type="ECO:0000313" key="7">
    <source>
        <dbReference type="Proteomes" id="UP001239909"/>
    </source>
</evidence>
<dbReference type="Gene3D" id="1.10.10.10">
    <property type="entry name" value="Winged helix-like DNA-binding domain superfamily/Winged helix DNA-binding domain"/>
    <property type="match status" value="1"/>
</dbReference>
<evidence type="ECO:0000256" key="2">
    <source>
        <dbReference type="ARBA" id="ARBA00023015"/>
    </source>
</evidence>
<dbReference type="InterPro" id="IPR036388">
    <property type="entry name" value="WH-like_DNA-bd_sf"/>
</dbReference>
<organism evidence="6 7">
    <name type="scientific">Paralimibaculum aggregatum</name>
    <dbReference type="NCBI Taxonomy" id="3036245"/>
    <lineage>
        <taxon>Bacteria</taxon>
        <taxon>Pseudomonadati</taxon>
        <taxon>Pseudomonadota</taxon>
        <taxon>Alphaproteobacteria</taxon>
        <taxon>Rhodobacterales</taxon>
        <taxon>Paracoccaceae</taxon>
        <taxon>Paralimibaculum</taxon>
    </lineage>
</organism>
<keyword evidence="3" id="KW-0238">DNA-binding</keyword>
<keyword evidence="4" id="KW-0804">Transcription</keyword>
<comment type="caution">
    <text evidence="6">The sequence shown here is derived from an EMBL/GenBank/DDBJ whole genome shotgun (WGS) entry which is preliminary data.</text>
</comment>
<comment type="similarity">
    <text evidence="1">Belongs to the LysR transcriptional regulatory family.</text>
</comment>
<keyword evidence="2" id="KW-0805">Transcription regulation</keyword>
<dbReference type="InterPro" id="IPR058163">
    <property type="entry name" value="LysR-type_TF_proteobact-type"/>
</dbReference>
<accession>A0ABQ6LIJ3</accession>
<dbReference type="RefSeq" id="WP_285671899.1">
    <property type="nucleotide sequence ID" value="NZ_BSYI01000016.1"/>
</dbReference>
<dbReference type="Pfam" id="PF00126">
    <property type="entry name" value="HTH_1"/>
    <property type="match status" value="1"/>
</dbReference>
<feature type="domain" description="HTH lysR-type" evidence="5">
    <location>
        <begin position="1"/>
        <end position="59"/>
    </location>
</feature>
<proteinExistence type="inferred from homology"/>
<protein>
    <submittedName>
        <fullName evidence="6">LysR family transcriptional regulator</fullName>
    </submittedName>
</protein>
<dbReference type="PANTHER" id="PTHR30537">
    <property type="entry name" value="HTH-TYPE TRANSCRIPTIONAL REGULATOR"/>
    <property type="match status" value="1"/>
</dbReference>